<gene>
    <name evidence="9" type="ORF">NOCA1170231</name>
</gene>
<dbReference type="GO" id="GO:0016020">
    <property type="term" value="C:membrane"/>
    <property type="evidence" value="ECO:0007669"/>
    <property type="project" value="UniProtKB-SubCell"/>
</dbReference>
<dbReference type="AlphaFoldDB" id="A0A2P2CBQ3"/>
<keyword evidence="4" id="KW-0800">Toxin</keyword>
<evidence type="ECO:0000313" key="9">
    <source>
        <dbReference type="EMBL" id="CUR59423.1"/>
    </source>
</evidence>
<dbReference type="EMBL" id="CZKB01000009">
    <property type="protein sequence ID" value="CUR59423.1"/>
    <property type="molecule type" value="Genomic_DNA"/>
</dbReference>
<evidence type="ECO:0000256" key="2">
    <source>
        <dbReference type="ARBA" id="ARBA00004613"/>
    </source>
</evidence>
<evidence type="ECO:0000256" key="4">
    <source>
        <dbReference type="ARBA" id="ARBA00022656"/>
    </source>
</evidence>
<dbReference type="InterPro" id="IPR003995">
    <property type="entry name" value="RTX_toxin_determinant-A"/>
</dbReference>
<dbReference type="InterPro" id="IPR050557">
    <property type="entry name" value="RTX_toxin/Mannuronan_C5-epim"/>
</dbReference>
<dbReference type="InterPro" id="IPR011049">
    <property type="entry name" value="Serralysin-like_metalloprot_C"/>
</dbReference>
<dbReference type="PANTHER" id="PTHR38340:SF1">
    <property type="entry name" value="S-LAYER PROTEIN"/>
    <property type="match status" value="1"/>
</dbReference>
<comment type="subcellular location">
    <subcellularLocation>
        <location evidence="1">Membrane</location>
    </subcellularLocation>
    <subcellularLocation>
        <location evidence="2">Secreted</location>
    </subcellularLocation>
</comment>
<dbReference type="InterPro" id="IPR001343">
    <property type="entry name" value="Hemolysn_Ca-bd"/>
</dbReference>
<keyword evidence="7" id="KW-0472">Membrane</keyword>
<reference evidence="9" key="1">
    <citation type="submission" date="2015-08" db="EMBL/GenBank/DDBJ databases">
        <authorList>
            <person name="Babu N.S."/>
            <person name="Beckwith C.J."/>
            <person name="Beseler K.G."/>
            <person name="Brison A."/>
            <person name="Carone J.V."/>
            <person name="Caskin T.P."/>
            <person name="Diamond M."/>
            <person name="Durham M.E."/>
            <person name="Foxe J.M."/>
            <person name="Go M."/>
            <person name="Henderson B.A."/>
            <person name="Jones I.B."/>
            <person name="McGettigan J.A."/>
            <person name="Micheletti S.J."/>
            <person name="Nasrallah M.E."/>
            <person name="Ortiz D."/>
            <person name="Piller C.R."/>
            <person name="Privatt S.R."/>
            <person name="Schneider S.L."/>
            <person name="Sharp S."/>
            <person name="Smith T.C."/>
            <person name="Stanton J.D."/>
            <person name="Ullery H.E."/>
            <person name="Wilson R.J."/>
            <person name="Serrano M.G."/>
            <person name="Buck G."/>
            <person name="Lee V."/>
            <person name="Wang Y."/>
            <person name="Carvalho R."/>
            <person name="Voegtly L."/>
            <person name="Shi R."/>
            <person name="Duckworth R."/>
            <person name="Johnson A."/>
            <person name="Loviza R."/>
            <person name="Walstead R."/>
            <person name="Shah Z."/>
            <person name="Kiflezghi M."/>
            <person name="Wade K."/>
            <person name="Ball S.L."/>
            <person name="Bradley K.W."/>
            <person name="Asai D.J."/>
            <person name="Bowman C.A."/>
            <person name="Russell D.A."/>
            <person name="Pope W.H."/>
            <person name="Jacobs-Sera D."/>
            <person name="Hendrix R.W."/>
            <person name="Hatfull G.F."/>
        </authorList>
    </citation>
    <scope>NUCLEOTIDE SEQUENCE</scope>
</reference>
<dbReference type="SUPFAM" id="SSF51120">
    <property type="entry name" value="beta-Roll"/>
    <property type="match status" value="5"/>
</dbReference>
<dbReference type="PRINTS" id="PR01488">
    <property type="entry name" value="RTXTOXINA"/>
</dbReference>
<evidence type="ECO:0008006" key="10">
    <source>
        <dbReference type="Google" id="ProtNLM"/>
    </source>
</evidence>
<dbReference type="PANTHER" id="PTHR38340">
    <property type="entry name" value="S-LAYER PROTEIN"/>
    <property type="match status" value="1"/>
</dbReference>
<dbReference type="PRINTS" id="PR00313">
    <property type="entry name" value="CABNDNGRPT"/>
</dbReference>
<sequence length="764" mass="76611">MTQEITMHLDPTRGRSGQRPTFPMPQAPGSPPRLAWGGRIIVFSAVALAGAAAPVVLAQPAHAAVTSQLNGTALLASSDAADPISITCVGGQAKVNGADPGTGPVACSTVTALSIGGGPGANVIDLSGVDPAAFTALVDVQVDADAGDDTVTGTPLADVILGGADRDRIVAGRGRDVIFAGDSDDVMVWNNGDGSDVMEGQTGNDVVEVNGSVADADAFTVNTNGGRVRFDRTNLVPFDLDINGVEALNVNGGGGNDTFDGSPGLAPLIDLTFAGGDGDDTMVGGDGDDTLIGNRGSDTKLGRAGADLLVWNNGDGSDLMEGEAGTDTVQVNGSVADADAFTVNPNGARVRFDRTNLVPFTLDIGTSENLAVNGNGGNDIIAGAAGLAPLIRLGFSGGDGDDTLTGGDGGDVLAGGIGDDRITGFRGSDQMLGEAGDDRMTWNNGDGSDLVEGAAGTDTVEVNGSAADADAFTVNPNGARVRFDRTNLVPFTLDIGTSENLAVNGNGGNDTIAGAAGLAPLIRLGFSGGDGDDTLTGGDGGDVLAGGIGNDRITGFRGSDQMLGEAGDDRMTWNNGDGSDLVEGAAGTDTVEVNGSQTDGDRFTVIPNGGRVRFDRINLVPFRLDIADAELLDLDSAGGDDVAVAASGLKNLIDLAFDGGSGDDRMVGSNGDDLFRGGPGADRMFGAAGEDTLGGQGGEDRLDGGRGADRLDGAGARDRFAGGGGADRIDARGQRLEVVDCGGGNDKVNADVLDLVKNNCEVVN</sequence>
<dbReference type="GO" id="GO:0090729">
    <property type="term" value="F:toxin activity"/>
    <property type="evidence" value="ECO:0007669"/>
    <property type="project" value="UniProtKB-KW"/>
</dbReference>
<protein>
    <recommendedName>
        <fullName evidence="10">Hemolysin-type calcium-binding region</fullName>
    </recommendedName>
</protein>
<keyword evidence="6" id="KW-0843">Virulence</keyword>
<evidence type="ECO:0000256" key="8">
    <source>
        <dbReference type="SAM" id="MobiDB-lite"/>
    </source>
</evidence>
<evidence type="ECO:0000256" key="1">
    <source>
        <dbReference type="ARBA" id="ARBA00004370"/>
    </source>
</evidence>
<dbReference type="GO" id="GO:0005509">
    <property type="term" value="F:calcium ion binding"/>
    <property type="evidence" value="ECO:0007669"/>
    <property type="project" value="InterPro"/>
</dbReference>
<dbReference type="PROSITE" id="PS00330">
    <property type="entry name" value="HEMOLYSIN_CALCIUM"/>
    <property type="match status" value="2"/>
</dbReference>
<dbReference type="GO" id="GO:0005576">
    <property type="term" value="C:extracellular region"/>
    <property type="evidence" value="ECO:0007669"/>
    <property type="project" value="UniProtKB-SubCell"/>
</dbReference>
<name>A0A2P2CBQ3_9ZZZZ</name>
<proteinExistence type="predicted"/>
<evidence type="ECO:0000256" key="6">
    <source>
        <dbReference type="ARBA" id="ARBA00023026"/>
    </source>
</evidence>
<dbReference type="InterPro" id="IPR018511">
    <property type="entry name" value="Hemolysin-typ_Ca-bd_CS"/>
</dbReference>
<feature type="region of interest" description="Disordered" evidence="8">
    <location>
        <begin position="1"/>
        <end position="30"/>
    </location>
</feature>
<keyword evidence="5" id="KW-0677">Repeat</keyword>
<dbReference type="Gene3D" id="2.150.10.10">
    <property type="entry name" value="Serralysin-like metalloprotease, C-terminal"/>
    <property type="match status" value="5"/>
</dbReference>
<dbReference type="Pfam" id="PF00353">
    <property type="entry name" value="HemolysinCabind"/>
    <property type="match status" value="10"/>
</dbReference>
<keyword evidence="3" id="KW-0964">Secreted</keyword>
<evidence type="ECO:0000256" key="5">
    <source>
        <dbReference type="ARBA" id="ARBA00022737"/>
    </source>
</evidence>
<organism evidence="9">
    <name type="scientific">metagenome</name>
    <dbReference type="NCBI Taxonomy" id="256318"/>
    <lineage>
        <taxon>unclassified sequences</taxon>
        <taxon>metagenomes</taxon>
    </lineage>
</organism>
<evidence type="ECO:0000256" key="7">
    <source>
        <dbReference type="ARBA" id="ARBA00023136"/>
    </source>
</evidence>
<accession>A0A2P2CBQ3</accession>
<evidence type="ECO:0000256" key="3">
    <source>
        <dbReference type="ARBA" id="ARBA00022525"/>
    </source>
</evidence>